<proteinExistence type="predicted"/>
<dbReference type="InterPro" id="IPR029058">
    <property type="entry name" value="AB_hydrolase_fold"/>
</dbReference>
<dbReference type="GO" id="GO:0003824">
    <property type="term" value="F:catalytic activity"/>
    <property type="evidence" value="ECO:0007669"/>
    <property type="project" value="InterPro"/>
</dbReference>
<dbReference type="Proteomes" id="UP000461670">
    <property type="component" value="Unassembled WGS sequence"/>
</dbReference>
<name>A0A7V8FS28_9BURK</name>
<dbReference type="PANTHER" id="PTHR43798">
    <property type="entry name" value="MONOACYLGLYCEROL LIPASE"/>
    <property type="match status" value="1"/>
</dbReference>
<accession>A0A7V8FS28</accession>
<dbReference type="SUPFAM" id="SSF53474">
    <property type="entry name" value="alpha/beta-Hydrolases"/>
    <property type="match status" value="1"/>
</dbReference>
<dbReference type="Pfam" id="PF00561">
    <property type="entry name" value="Abhydrolase_1"/>
    <property type="match status" value="1"/>
</dbReference>
<dbReference type="Gene3D" id="3.40.50.1820">
    <property type="entry name" value="alpha/beta hydrolase"/>
    <property type="match status" value="1"/>
</dbReference>
<dbReference type="PRINTS" id="PR00111">
    <property type="entry name" value="ABHYDROLASE"/>
</dbReference>
<evidence type="ECO:0000313" key="2">
    <source>
        <dbReference type="EMBL" id="KAF1023820.1"/>
    </source>
</evidence>
<sequence length="238" mass="26175">MTASSILLLPGLLCDEAIWQDQRAALGPERCIVPSYGHADSIREMARVALAAVSTPRICVAGHSMGGRVALEIASMAPERVERIALLDTGMNPLAPAEAGVREAEKRHALLQTAQRYGMRAMGEQWARGMVHPAHVEQPVFEEILRMIERKTPKVFGAQIKALLARPDARAVLSQLDCPTLILCGRQDAWSPESRHREMHALCAHSTLCMIEDIGHMTTMEQPAAVSQALLQWMAMTR</sequence>
<feature type="domain" description="AB hydrolase-1" evidence="1">
    <location>
        <begin position="38"/>
        <end position="222"/>
    </location>
</feature>
<dbReference type="PRINTS" id="PR00412">
    <property type="entry name" value="EPOXHYDRLASE"/>
</dbReference>
<organism evidence="2 3">
    <name type="scientific">Paracidovorax wautersii</name>
    <dbReference type="NCBI Taxonomy" id="1177982"/>
    <lineage>
        <taxon>Bacteria</taxon>
        <taxon>Pseudomonadati</taxon>
        <taxon>Pseudomonadota</taxon>
        <taxon>Betaproteobacteria</taxon>
        <taxon>Burkholderiales</taxon>
        <taxon>Comamonadaceae</taxon>
        <taxon>Paracidovorax</taxon>
    </lineage>
</organism>
<evidence type="ECO:0000259" key="1">
    <source>
        <dbReference type="Pfam" id="PF00561"/>
    </source>
</evidence>
<gene>
    <name evidence="2" type="primary">catD_1</name>
    <name evidence="2" type="ORF">GAK30_00186</name>
</gene>
<dbReference type="InterPro" id="IPR000073">
    <property type="entry name" value="AB_hydrolase_1"/>
</dbReference>
<comment type="caution">
    <text evidence="2">The sequence shown here is derived from an EMBL/GenBank/DDBJ whole genome shotgun (WGS) entry which is preliminary data.</text>
</comment>
<protein>
    <submittedName>
        <fullName evidence="2">3-oxoadipate enol-lactonase 2</fullName>
    </submittedName>
</protein>
<reference evidence="3" key="1">
    <citation type="journal article" date="2020" name="MBio">
        <title>Horizontal gene transfer to a defensive symbiont with a reduced genome amongst a multipartite beetle microbiome.</title>
        <authorList>
            <person name="Waterworth S.C."/>
            <person name="Florez L.V."/>
            <person name="Rees E.R."/>
            <person name="Hertweck C."/>
            <person name="Kaltenpoth M."/>
            <person name="Kwan J.C."/>
        </authorList>
    </citation>
    <scope>NUCLEOTIDE SEQUENCE [LARGE SCALE GENOMIC DNA]</scope>
</reference>
<dbReference type="PANTHER" id="PTHR43798:SF29">
    <property type="entry name" value="AB HYDROLASE-1 DOMAIN-CONTAINING PROTEIN"/>
    <property type="match status" value="1"/>
</dbReference>
<dbReference type="AlphaFoldDB" id="A0A7V8FS28"/>
<dbReference type="InterPro" id="IPR000639">
    <property type="entry name" value="Epox_hydrolase-like"/>
</dbReference>
<dbReference type="EMBL" id="WNDQ01000002">
    <property type="protein sequence ID" value="KAF1023820.1"/>
    <property type="molecule type" value="Genomic_DNA"/>
</dbReference>
<evidence type="ECO:0000313" key="3">
    <source>
        <dbReference type="Proteomes" id="UP000461670"/>
    </source>
</evidence>
<dbReference type="InterPro" id="IPR050266">
    <property type="entry name" value="AB_hydrolase_sf"/>
</dbReference>